<dbReference type="GO" id="GO:0015920">
    <property type="term" value="P:lipopolysaccharide transport"/>
    <property type="evidence" value="ECO:0007669"/>
    <property type="project" value="TreeGrafter"/>
</dbReference>
<keyword evidence="3 6" id="KW-0812">Transmembrane</keyword>
<dbReference type="EMBL" id="LBHB01000004">
    <property type="protein sequence ID" value="KLE32479.1"/>
    <property type="molecule type" value="Genomic_DNA"/>
</dbReference>
<proteinExistence type="predicted"/>
<evidence type="ECO:0000256" key="1">
    <source>
        <dbReference type="ARBA" id="ARBA00004651"/>
    </source>
</evidence>
<evidence type="ECO:0000256" key="2">
    <source>
        <dbReference type="ARBA" id="ARBA00022475"/>
    </source>
</evidence>
<name>A0A0G9MPF0_9SPHN</name>
<dbReference type="GO" id="GO:0055085">
    <property type="term" value="P:transmembrane transport"/>
    <property type="evidence" value="ECO:0007669"/>
    <property type="project" value="InterPro"/>
</dbReference>
<dbReference type="STRING" id="1581420.AAW00_12880"/>
<comment type="subcellular location">
    <subcellularLocation>
        <location evidence="1">Cell membrane</location>
        <topology evidence="1">Multi-pass membrane protein</topology>
    </subcellularLocation>
</comment>
<feature type="transmembrane region" description="Helical" evidence="6">
    <location>
        <begin position="12"/>
        <end position="37"/>
    </location>
</feature>
<dbReference type="PANTHER" id="PTHR33529">
    <property type="entry name" value="SLR0882 PROTEIN-RELATED"/>
    <property type="match status" value="1"/>
</dbReference>
<keyword evidence="4 6" id="KW-1133">Transmembrane helix</keyword>
<keyword evidence="8" id="KW-1185">Reference proteome</keyword>
<organism evidence="7 8">
    <name type="scientific">Aurantiacibacter luteus</name>
    <dbReference type="NCBI Taxonomy" id="1581420"/>
    <lineage>
        <taxon>Bacteria</taxon>
        <taxon>Pseudomonadati</taxon>
        <taxon>Pseudomonadota</taxon>
        <taxon>Alphaproteobacteria</taxon>
        <taxon>Sphingomonadales</taxon>
        <taxon>Erythrobacteraceae</taxon>
        <taxon>Aurantiacibacter</taxon>
    </lineage>
</organism>
<feature type="transmembrane region" description="Helical" evidence="6">
    <location>
        <begin position="107"/>
        <end position="125"/>
    </location>
</feature>
<comment type="caution">
    <text evidence="7">The sequence shown here is derived from an EMBL/GenBank/DDBJ whole genome shotgun (WGS) entry which is preliminary data.</text>
</comment>
<accession>A0A0G9MPF0</accession>
<dbReference type="Proteomes" id="UP000053464">
    <property type="component" value="Unassembled WGS sequence"/>
</dbReference>
<dbReference type="NCBIfam" id="TIGR04408">
    <property type="entry name" value="LptG_lptG"/>
    <property type="match status" value="1"/>
</dbReference>
<gene>
    <name evidence="7" type="ORF">AAW00_12880</name>
</gene>
<dbReference type="OrthoDB" id="9798468at2"/>
<evidence type="ECO:0000256" key="5">
    <source>
        <dbReference type="ARBA" id="ARBA00023136"/>
    </source>
</evidence>
<evidence type="ECO:0000256" key="3">
    <source>
        <dbReference type="ARBA" id="ARBA00022692"/>
    </source>
</evidence>
<reference evidence="7 8" key="1">
    <citation type="submission" date="2015-04" db="EMBL/GenBank/DDBJ databases">
        <title>The draft genome sequence of Erythrobacter luteus KA37.</title>
        <authorList>
            <person name="Zhuang L."/>
            <person name="Liu Y."/>
            <person name="Shao Z."/>
        </authorList>
    </citation>
    <scope>NUCLEOTIDE SEQUENCE [LARGE SCALE GENOMIC DNA]</scope>
    <source>
        <strain evidence="7 8">KA37</strain>
    </source>
</reference>
<dbReference type="RefSeq" id="WP_047004997.1">
    <property type="nucleotide sequence ID" value="NZ_LBHB01000004.1"/>
</dbReference>
<evidence type="ECO:0000313" key="8">
    <source>
        <dbReference type="Proteomes" id="UP000053464"/>
    </source>
</evidence>
<dbReference type="GO" id="GO:0043190">
    <property type="term" value="C:ATP-binding cassette (ABC) transporter complex"/>
    <property type="evidence" value="ECO:0007669"/>
    <property type="project" value="InterPro"/>
</dbReference>
<feature type="transmembrane region" description="Helical" evidence="6">
    <location>
        <begin position="340"/>
        <end position="358"/>
    </location>
</feature>
<feature type="transmembrane region" description="Helical" evidence="6">
    <location>
        <begin position="68"/>
        <end position="87"/>
    </location>
</feature>
<dbReference type="PANTHER" id="PTHR33529:SF2">
    <property type="entry name" value="LIPOPOLYSACCHARIDE EXPORT SYSTEM PERMEASE PROTEIN LPTG"/>
    <property type="match status" value="1"/>
</dbReference>
<evidence type="ECO:0000256" key="6">
    <source>
        <dbReference type="SAM" id="Phobius"/>
    </source>
</evidence>
<dbReference type="InterPro" id="IPR005495">
    <property type="entry name" value="LptG/LptF_permease"/>
</dbReference>
<evidence type="ECO:0000256" key="4">
    <source>
        <dbReference type="ARBA" id="ARBA00022989"/>
    </source>
</evidence>
<dbReference type="InterPro" id="IPR030923">
    <property type="entry name" value="LptG"/>
</dbReference>
<keyword evidence="2" id="KW-1003">Cell membrane</keyword>
<dbReference type="Pfam" id="PF03739">
    <property type="entry name" value="LptF_LptG"/>
    <property type="match status" value="1"/>
</dbReference>
<feature type="transmembrane region" description="Helical" evidence="6">
    <location>
        <begin position="311"/>
        <end position="328"/>
    </location>
</feature>
<evidence type="ECO:0000313" key="7">
    <source>
        <dbReference type="EMBL" id="KLE32479.1"/>
    </source>
</evidence>
<dbReference type="PATRIC" id="fig|1581420.6.peg.2631"/>
<dbReference type="AlphaFoldDB" id="A0A0G9MPF0"/>
<sequence>MLLDFFPSRVLTIYLAKMFVTRIVAVLAMLVLVLMMLDLLGKTGDILAVPGNGQGELLAYASLRVPQLVSRFLPYSVLLATIITLAGLNQNSEVIAMKAAGLSAHQILAPLLLVGVLVAGLSFAFNERVVTRANATLKAWEAVDYAAIPADPATRSNVYFNDGNDILMAATAAGRGADTVLTDVSFYERDDNGMIVRQVDAAHATYAGADRGWALTDASVFDVGTAQTRNEAQLTVAPGLTLDQVELRRVDADAETLPELSRSIAALQSADRRTSELEAKWWHKLSGPLSAVLMPLLGAVAGFGLARSGNLFIRAVIGMALGFAYFVVDNAALAMGSFGGYPPLIAAWAPFFLFLFVGETVLVRTEE</sequence>
<keyword evidence="5 6" id="KW-0472">Membrane</keyword>
<protein>
    <submittedName>
        <fullName evidence="7">Permease</fullName>
    </submittedName>
</protein>